<feature type="non-terminal residue" evidence="2">
    <location>
        <position position="1"/>
    </location>
</feature>
<sequence length="70" mass="7136">MFIAITIFVGFISAIYLSNNCLLSADNVSKIVAASVAGISLFGVLALGETPTGDDLVSDVDLESGSVALE</sequence>
<evidence type="ECO:0000313" key="3">
    <source>
        <dbReference type="Proteomes" id="UP000554482"/>
    </source>
</evidence>
<name>A0A7J6WF34_THATH</name>
<protein>
    <submittedName>
        <fullName evidence="2">Uncharacterized protein</fullName>
    </submittedName>
</protein>
<proteinExistence type="predicted"/>
<gene>
    <name evidence="2" type="ORF">FRX31_014860</name>
</gene>
<accession>A0A7J6WF34</accession>
<keyword evidence="3" id="KW-1185">Reference proteome</keyword>
<dbReference type="EMBL" id="JABWDY010017171">
    <property type="protein sequence ID" value="KAF5195553.1"/>
    <property type="molecule type" value="Genomic_DNA"/>
</dbReference>
<dbReference type="AlphaFoldDB" id="A0A7J6WF34"/>
<reference evidence="2 3" key="1">
    <citation type="submission" date="2020-06" db="EMBL/GenBank/DDBJ databases">
        <title>Transcriptomic and genomic resources for Thalictrum thalictroides and T. hernandezii: Facilitating candidate gene discovery in an emerging model plant lineage.</title>
        <authorList>
            <person name="Arias T."/>
            <person name="Riano-Pachon D.M."/>
            <person name="Di Stilio V.S."/>
        </authorList>
    </citation>
    <scope>NUCLEOTIDE SEQUENCE [LARGE SCALE GENOMIC DNA]</scope>
    <source>
        <strain evidence="3">cv. WT478/WT964</strain>
        <tissue evidence="2">Leaves</tissue>
    </source>
</reference>
<dbReference type="Proteomes" id="UP000554482">
    <property type="component" value="Unassembled WGS sequence"/>
</dbReference>
<evidence type="ECO:0000256" key="1">
    <source>
        <dbReference type="SAM" id="Phobius"/>
    </source>
</evidence>
<feature type="transmembrane region" description="Helical" evidence="1">
    <location>
        <begin position="27"/>
        <end position="48"/>
    </location>
</feature>
<keyword evidence="1" id="KW-0472">Membrane</keyword>
<organism evidence="2 3">
    <name type="scientific">Thalictrum thalictroides</name>
    <name type="common">Rue-anemone</name>
    <name type="synonym">Anemone thalictroides</name>
    <dbReference type="NCBI Taxonomy" id="46969"/>
    <lineage>
        <taxon>Eukaryota</taxon>
        <taxon>Viridiplantae</taxon>
        <taxon>Streptophyta</taxon>
        <taxon>Embryophyta</taxon>
        <taxon>Tracheophyta</taxon>
        <taxon>Spermatophyta</taxon>
        <taxon>Magnoliopsida</taxon>
        <taxon>Ranunculales</taxon>
        <taxon>Ranunculaceae</taxon>
        <taxon>Thalictroideae</taxon>
        <taxon>Thalictrum</taxon>
    </lineage>
</organism>
<keyword evidence="1" id="KW-1133">Transmembrane helix</keyword>
<keyword evidence="1" id="KW-0812">Transmembrane</keyword>
<comment type="caution">
    <text evidence="2">The sequence shown here is derived from an EMBL/GenBank/DDBJ whole genome shotgun (WGS) entry which is preliminary data.</text>
</comment>
<evidence type="ECO:0000313" key="2">
    <source>
        <dbReference type="EMBL" id="KAF5195553.1"/>
    </source>
</evidence>